<comment type="caution">
    <text evidence="1">The sequence shown here is derived from an EMBL/GenBank/DDBJ whole genome shotgun (WGS) entry which is preliminary data.</text>
</comment>
<reference evidence="1" key="1">
    <citation type="journal article" date="2014" name="Front. Microbiol.">
        <title>High frequency of phylogenetically diverse reductive dehalogenase-homologous genes in deep subseafloor sedimentary metagenomes.</title>
        <authorList>
            <person name="Kawai M."/>
            <person name="Futagami T."/>
            <person name="Toyoda A."/>
            <person name="Takaki Y."/>
            <person name="Nishi S."/>
            <person name="Hori S."/>
            <person name="Arai W."/>
            <person name="Tsubouchi T."/>
            <person name="Morono Y."/>
            <person name="Uchiyama I."/>
            <person name="Ito T."/>
            <person name="Fujiyama A."/>
            <person name="Inagaki F."/>
            <person name="Takami H."/>
        </authorList>
    </citation>
    <scope>NUCLEOTIDE SEQUENCE</scope>
    <source>
        <strain evidence="1">Expedition CK06-06</strain>
    </source>
</reference>
<protein>
    <submittedName>
        <fullName evidence="1">Uncharacterized protein</fullName>
    </submittedName>
</protein>
<sequence length="36" mass="4244">MNSIIRGYDNDLFVQDKALWGLRSRTLELKIDDVFT</sequence>
<proteinExistence type="predicted"/>
<name>X1LK67_9ZZZZ</name>
<organism evidence="1">
    <name type="scientific">marine sediment metagenome</name>
    <dbReference type="NCBI Taxonomy" id="412755"/>
    <lineage>
        <taxon>unclassified sequences</taxon>
        <taxon>metagenomes</taxon>
        <taxon>ecological metagenomes</taxon>
    </lineage>
</organism>
<feature type="non-terminal residue" evidence="1">
    <location>
        <position position="36"/>
    </location>
</feature>
<evidence type="ECO:0000313" key="1">
    <source>
        <dbReference type="EMBL" id="GAI06246.1"/>
    </source>
</evidence>
<dbReference type="AlphaFoldDB" id="X1LK67"/>
<dbReference type="EMBL" id="BARV01008643">
    <property type="protein sequence ID" value="GAI06246.1"/>
    <property type="molecule type" value="Genomic_DNA"/>
</dbReference>
<accession>X1LK67</accession>
<gene>
    <name evidence="1" type="ORF">S06H3_17307</name>
</gene>